<dbReference type="InterPro" id="IPR000014">
    <property type="entry name" value="PAS"/>
</dbReference>
<dbReference type="InterPro" id="IPR000160">
    <property type="entry name" value="GGDEF_dom"/>
</dbReference>
<protein>
    <submittedName>
        <fullName evidence="3">Diguanylate cyclase with PAS/PAC sensor</fullName>
    </submittedName>
</protein>
<evidence type="ECO:0000313" key="3">
    <source>
        <dbReference type="EMBL" id="EQD62637.1"/>
    </source>
</evidence>
<dbReference type="GO" id="GO:0052621">
    <property type="term" value="F:diguanylate cyclase activity"/>
    <property type="evidence" value="ECO:0007669"/>
    <property type="project" value="TreeGrafter"/>
</dbReference>
<evidence type="ECO:0000259" key="1">
    <source>
        <dbReference type="PROSITE" id="PS50113"/>
    </source>
</evidence>
<dbReference type="NCBIfam" id="TIGR00254">
    <property type="entry name" value="GGDEF"/>
    <property type="match status" value="1"/>
</dbReference>
<dbReference type="Pfam" id="PF00990">
    <property type="entry name" value="GGDEF"/>
    <property type="match status" value="1"/>
</dbReference>
<reference evidence="3" key="1">
    <citation type="submission" date="2013-08" db="EMBL/GenBank/DDBJ databases">
        <authorList>
            <person name="Mendez C."/>
            <person name="Richter M."/>
            <person name="Ferrer M."/>
            <person name="Sanchez J."/>
        </authorList>
    </citation>
    <scope>NUCLEOTIDE SEQUENCE</scope>
</reference>
<dbReference type="AlphaFoldDB" id="T1AYM6"/>
<dbReference type="InterPro" id="IPR035965">
    <property type="entry name" value="PAS-like_dom_sf"/>
</dbReference>
<organism evidence="3">
    <name type="scientific">mine drainage metagenome</name>
    <dbReference type="NCBI Taxonomy" id="410659"/>
    <lineage>
        <taxon>unclassified sequences</taxon>
        <taxon>metagenomes</taxon>
        <taxon>ecological metagenomes</taxon>
    </lineage>
</organism>
<gene>
    <name evidence="3" type="ORF">B1A_09460</name>
</gene>
<dbReference type="GO" id="GO:1902201">
    <property type="term" value="P:negative regulation of bacterial-type flagellum-dependent cell motility"/>
    <property type="evidence" value="ECO:0007669"/>
    <property type="project" value="TreeGrafter"/>
</dbReference>
<dbReference type="GO" id="GO:0005886">
    <property type="term" value="C:plasma membrane"/>
    <property type="evidence" value="ECO:0007669"/>
    <property type="project" value="TreeGrafter"/>
</dbReference>
<dbReference type="EMBL" id="AUZX01006748">
    <property type="protein sequence ID" value="EQD62637.1"/>
    <property type="molecule type" value="Genomic_DNA"/>
</dbReference>
<sequence>TYISPADEYLRGFKAAEVVGHPAFEMFTEEGVAIVNNIIKKNEVSRQSGTFAGHLTFEVPHRCKDGQVLWGEVVSKPEFNAQGEIVGYHGITREITERKRMEEQLNASLAEKEALVQSLNELSTLDGLTGLYNHRTFYTLIEDELARARRFDRPASLLLLDIDHFKHVNDTYGHQAGDAVLKGLGELLGRQVRAIDRVCRYGGEEITIILPEIDLEAATNIAERLRAAVETQTFDINSSKPLRITVSIGVTSFPAHADNVQALVAAADAAMYEAKRGGRNRIIRYEPALGHAATSGRAE</sequence>
<dbReference type="SUPFAM" id="SSF55785">
    <property type="entry name" value="PYP-like sensor domain (PAS domain)"/>
    <property type="match status" value="1"/>
</dbReference>
<comment type="caution">
    <text evidence="3">The sequence shown here is derived from an EMBL/GenBank/DDBJ whole genome shotgun (WGS) entry which is preliminary data.</text>
</comment>
<reference evidence="3" key="2">
    <citation type="journal article" date="2014" name="ISME J.">
        <title>Microbial stratification in low pH oxic and suboxic macroscopic growths along an acid mine drainage.</title>
        <authorList>
            <person name="Mendez-Garcia C."/>
            <person name="Mesa V."/>
            <person name="Sprenger R.R."/>
            <person name="Richter M."/>
            <person name="Diez M.S."/>
            <person name="Solano J."/>
            <person name="Bargiela R."/>
            <person name="Golyshina O.V."/>
            <person name="Manteca A."/>
            <person name="Ramos J.L."/>
            <person name="Gallego J.R."/>
            <person name="Llorente I."/>
            <person name="Martins Dos Santos V.A."/>
            <person name="Jensen O.N."/>
            <person name="Pelaez A.I."/>
            <person name="Sanchez J."/>
            <person name="Ferrer M."/>
        </authorList>
    </citation>
    <scope>NUCLEOTIDE SEQUENCE</scope>
</reference>
<dbReference type="PANTHER" id="PTHR45138">
    <property type="entry name" value="REGULATORY COMPONENTS OF SENSORY TRANSDUCTION SYSTEM"/>
    <property type="match status" value="1"/>
</dbReference>
<name>T1AYM6_9ZZZZ</name>
<dbReference type="PROSITE" id="PS50113">
    <property type="entry name" value="PAC"/>
    <property type="match status" value="1"/>
</dbReference>
<dbReference type="Gene3D" id="3.30.70.270">
    <property type="match status" value="1"/>
</dbReference>
<dbReference type="CDD" id="cd01949">
    <property type="entry name" value="GGDEF"/>
    <property type="match status" value="1"/>
</dbReference>
<dbReference type="InterPro" id="IPR001610">
    <property type="entry name" value="PAC"/>
</dbReference>
<evidence type="ECO:0000259" key="2">
    <source>
        <dbReference type="PROSITE" id="PS50887"/>
    </source>
</evidence>
<dbReference type="PANTHER" id="PTHR45138:SF9">
    <property type="entry name" value="DIGUANYLATE CYCLASE DGCM-RELATED"/>
    <property type="match status" value="1"/>
</dbReference>
<accession>T1AYM6</accession>
<proteinExistence type="predicted"/>
<dbReference type="SUPFAM" id="SSF55073">
    <property type="entry name" value="Nucleotide cyclase"/>
    <property type="match status" value="1"/>
</dbReference>
<dbReference type="SMART" id="SM00086">
    <property type="entry name" value="PAC"/>
    <property type="match status" value="1"/>
</dbReference>
<dbReference type="FunFam" id="3.30.70.270:FF:000001">
    <property type="entry name" value="Diguanylate cyclase domain protein"/>
    <property type="match status" value="1"/>
</dbReference>
<dbReference type="InterPro" id="IPR043128">
    <property type="entry name" value="Rev_trsase/Diguanyl_cyclase"/>
</dbReference>
<dbReference type="Pfam" id="PF13426">
    <property type="entry name" value="PAS_9"/>
    <property type="match status" value="1"/>
</dbReference>
<feature type="domain" description="PAC" evidence="1">
    <location>
        <begin position="55"/>
        <end position="107"/>
    </location>
</feature>
<dbReference type="InterPro" id="IPR000700">
    <property type="entry name" value="PAS-assoc_C"/>
</dbReference>
<dbReference type="NCBIfam" id="TIGR00229">
    <property type="entry name" value="sensory_box"/>
    <property type="match status" value="1"/>
</dbReference>
<dbReference type="SMART" id="SM00267">
    <property type="entry name" value="GGDEF"/>
    <property type="match status" value="1"/>
</dbReference>
<dbReference type="InterPro" id="IPR029787">
    <property type="entry name" value="Nucleotide_cyclase"/>
</dbReference>
<dbReference type="GO" id="GO:0043709">
    <property type="term" value="P:cell adhesion involved in single-species biofilm formation"/>
    <property type="evidence" value="ECO:0007669"/>
    <property type="project" value="TreeGrafter"/>
</dbReference>
<dbReference type="PROSITE" id="PS50887">
    <property type="entry name" value="GGDEF"/>
    <property type="match status" value="1"/>
</dbReference>
<feature type="non-terminal residue" evidence="3">
    <location>
        <position position="1"/>
    </location>
</feature>
<dbReference type="CDD" id="cd00130">
    <property type="entry name" value="PAS"/>
    <property type="match status" value="1"/>
</dbReference>
<feature type="domain" description="GGDEF" evidence="2">
    <location>
        <begin position="153"/>
        <end position="287"/>
    </location>
</feature>
<dbReference type="InterPro" id="IPR050469">
    <property type="entry name" value="Diguanylate_Cyclase"/>
</dbReference>
<dbReference type="Gene3D" id="3.30.450.20">
    <property type="entry name" value="PAS domain"/>
    <property type="match status" value="1"/>
</dbReference>